<proteinExistence type="predicted"/>
<dbReference type="Proteomes" id="UP000469185">
    <property type="component" value="Unassembled WGS sequence"/>
</dbReference>
<dbReference type="Pfam" id="PF02026">
    <property type="entry name" value="RyR"/>
    <property type="match status" value="1"/>
</dbReference>
<comment type="caution">
    <text evidence="2">The sequence shown here is derived from an EMBL/GenBank/DDBJ whole genome shotgun (WGS) entry which is preliminary data.</text>
</comment>
<dbReference type="EMBL" id="JAAGOB010000007">
    <property type="protein sequence ID" value="NED96427.1"/>
    <property type="molecule type" value="Genomic_DNA"/>
</dbReference>
<evidence type="ECO:0000313" key="3">
    <source>
        <dbReference type="Proteomes" id="UP000469185"/>
    </source>
</evidence>
<accession>A0A6N9YNA2</accession>
<dbReference type="Gene3D" id="6.20.350.10">
    <property type="match status" value="1"/>
</dbReference>
<sequence length="113" mass="12513">MSAEEIARVCHEANRALQLVDGDPAPSRPWDDAPTWQRESAVAGVRNALAETHDPAAHHQAWVDAKAADGWTYGTTKDPEARTHPCMLPYDDLPANQRRKDVLFLSIVNSLTQ</sequence>
<keyword evidence="3" id="KW-1185">Reference proteome</keyword>
<evidence type="ECO:0000313" key="2">
    <source>
        <dbReference type="EMBL" id="NED96427.1"/>
    </source>
</evidence>
<reference evidence="2 3" key="1">
    <citation type="submission" date="2020-02" db="EMBL/GenBank/DDBJ databases">
        <authorList>
            <person name="Li X.-J."/>
            <person name="Feng X.-M."/>
        </authorList>
    </citation>
    <scope>NUCLEOTIDE SEQUENCE [LARGE SCALE GENOMIC DNA]</scope>
    <source>
        <strain evidence="2 3">CGMCC 4.7225</strain>
    </source>
</reference>
<organism evidence="2 3">
    <name type="scientific">Phytoactinopolyspora alkaliphila</name>
    <dbReference type="NCBI Taxonomy" id="1783498"/>
    <lineage>
        <taxon>Bacteria</taxon>
        <taxon>Bacillati</taxon>
        <taxon>Actinomycetota</taxon>
        <taxon>Actinomycetes</taxon>
        <taxon>Jiangellales</taxon>
        <taxon>Jiangellaceae</taxon>
        <taxon>Phytoactinopolyspora</taxon>
    </lineage>
</organism>
<dbReference type="InterPro" id="IPR003032">
    <property type="entry name" value="Ryanodine_rcpt"/>
</dbReference>
<name>A0A6N9YNA2_9ACTN</name>
<evidence type="ECO:0000259" key="1">
    <source>
        <dbReference type="Pfam" id="PF02026"/>
    </source>
</evidence>
<protein>
    <recommendedName>
        <fullName evidence="1">Ryanodine receptor Ryr domain-containing protein</fullName>
    </recommendedName>
</protein>
<dbReference type="AlphaFoldDB" id="A0A6N9YNA2"/>
<gene>
    <name evidence="2" type="ORF">G1H11_14045</name>
</gene>
<feature type="domain" description="Ryanodine receptor Ryr" evidence="1">
    <location>
        <begin position="57"/>
        <end position="101"/>
    </location>
</feature>